<protein>
    <submittedName>
        <fullName evidence="10">ATP-binding cassette subfamily B protein AbcA/BmrA</fullName>
    </submittedName>
</protein>
<evidence type="ECO:0000256" key="1">
    <source>
        <dbReference type="ARBA" id="ARBA00004651"/>
    </source>
</evidence>
<feature type="transmembrane region" description="Helical" evidence="7">
    <location>
        <begin position="276"/>
        <end position="297"/>
    </location>
</feature>
<feature type="transmembrane region" description="Helical" evidence="7">
    <location>
        <begin position="242"/>
        <end position="264"/>
    </location>
</feature>
<dbReference type="GO" id="GO:0005524">
    <property type="term" value="F:ATP binding"/>
    <property type="evidence" value="ECO:0007669"/>
    <property type="project" value="UniProtKB-KW"/>
</dbReference>
<evidence type="ECO:0000256" key="5">
    <source>
        <dbReference type="ARBA" id="ARBA00022989"/>
    </source>
</evidence>
<evidence type="ECO:0000313" key="10">
    <source>
        <dbReference type="EMBL" id="MBM7631493.1"/>
    </source>
</evidence>
<dbReference type="InterPro" id="IPR011527">
    <property type="entry name" value="ABC1_TM_dom"/>
</dbReference>
<sequence length="576" mass="64521">MSEKKRTIKDFYHLFQQYRPRMWIVIVAIALVIGESLLSLIVPLITMNIVNAMVAEGFQLLIIATLVVVFVAQIILSGVSLYMMIYVGETIVARLRTTLWNKILYLPIQFFDQHSSGETMSRVTNDTNVIKDFFTMQLIPFFSSFISIIGSVILLFVIDWKMALLLVLFLPLAMLVILPLGSRMYTVSKSLQDETAAFQGDLGRVLGEIRLVKLSIAEPVEEKQGKTRIQSLFGYGMREGKIMAIVMPLMTTVTLVALVIVFGYGGIQVAQGTLTAGALVAVVFYIFQIIFPVTQLAQFYTQFQKAMGATDRIQSIFEFNSEKEKLNSSEKTDLTDLTFNNVSFQYNTEKTILSNVSFTARSGQMTAFVGPSGAGKTTLFSLIERFYLPNEGNIYYDGTDIQSYKLHDWRSKIAYVSQDSPLMAGSIYKNLTYGLDDVDEQTVKDAVLKANLSSFIEDLPQGYSTEVGERGIRVSGGQRQRLAIARAIIRDPELLLLDEATAHLDSHSEALVQEALQSLMKNRTTLVIAHRLSTVKDAHQLIVLERGVVTGAGNHQALYENHPLYRELVDHQMMND</sequence>
<reference evidence="10 11" key="1">
    <citation type="submission" date="2021-01" db="EMBL/GenBank/DDBJ databases">
        <title>Genomic Encyclopedia of Type Strains, Phase IV (KMG-IV): sequencing the most valuable type-strain genomes for metagenomic binning, comparative biology and taxonomic classification.</title>
        <authorList>
            <person name="Goeker M."/>
        </authorList>
    </citation>
    <scope>NUCLEOTIDE SEQUENCE [LARGE SCALE GENOMIC DNA]</scope>
    <source>
        <strain evidence="10 11">DSM 25540</strain>
    </source>
</reference>
<keyword evidence="11" id="KW-1185">Reference proteome</keyword>
<dbReference type="Gene3D" id="1.20.1560.10">
    <property type="entry name" value="ABC transporter type 1, transmembrane domain"/>
    <property type="match status" value="1"/>
</dbReference>
<dbReference type="PROSITE" id="PS50893">
    <property type="entry name" value="ABC_TRANSPORTER_2"/>
    <property type="match status" value="1"/>
</dbReference>
<dbReference type="Proteomes" id="UP000741863">
    <property type="component" value="Unassembled WGS sequence"/>
</dbReference>
<dbReference type="InterPro" id="IPR036640">
    <property type="entry name" value="ABC1_TM_sf"/>
</dbReference>
<feature type="domain" description="ABC transmembrane type-1" evidence="9">
    <location>
        <begin position="26"/>
        <end position="305"/>
    </location>
</feature>
<dbReference type="PROSITE" id="PS50929">
    <property type="entry name" value="ABC_TM1F"/>
    <property type="match status" value="1"/>
</dbReference>
<dbReference type="SMART" id="SM00382">
    <property type="entry name" value="AAA"/>
    <property type="match status" value="1"/>
</dbReference>
<evidence type="ECO:0000256" key="7">
    <source>
        <dbReference type="SAM" id="Phobius"/>
    </source>
</evidence>
<dbReference type="Pfam" id="PF00664">
    <property type="entry name" value="ABC_membrane"/>
    <property type="match status" value="1"/>
</dbReference>
<dbReference type="SUPFAM" id="SSF52540">
    <property type="entry name" value="P-loop containing nucleoside triphosphate hydrolases"/>
    <property type="match status" value="1"/>
</dbReference>
<dbReference type="SUPFAM" id="SSF90123">
    <property type="entry name" value="ABC transporter transmembrane region"/>
    <property type="match status" value="1"/>
</dbReference>
<comment type="caution">
    <text evidence="10">The sequence shown here is derived from an EMBL/GenBank/DDBJ whole genome shotgun (WGS) entry which is preliminary data.</text>
</comment>
<keyword evidence="6 7" id="KW-0472">Membrane</keyword>
<comment type="subcellular location">
    <subcellularLocation>
        <location evidence="1">Cell membrane</location>
        <topology evidence="1">Multi-pass membrane protein</topology>
    </subcellularLocation>
</comment>
<evidence type="ECO:0000256" key="3">
    <source>
        <dbReference type="ARBA" id="ARBA00022741"/>
    </source>
</evidence>
<proteinExistence type="predicted"/>
<dbReference type="PANTHER" id="PTHR43394:SF1">
    <property type="entry name" value="ATP-BINDING CASSETTE SUB-FAMILY B MEMBER 10, MITOCHONDRIAL"/>
    <property type="match status" value="1"/>
</dbReference>
<accession>A0ABS2P7V5</accession>
<dbReference type="PROSITE" id="PS00211">
    <property type="entry name" value="ABC_TRANSPORTER_1"/>
    <property type="match status" value="1"/>
</dbReference>
<keyword evidence="5 7" id="KW-1133">Transmembrane helix</keyword>
<feature type="transmembrane region" description="Helical" evidence="7">
    <location>
        <begin position="21"/>
        <end position="46"/>
    </location>
</feature>
<dbReference type="EMBL" id="JAFBEC010000002">
    <property type="protein sequence ID" value="MBM7631493.1"/>
    <property type="molecule type" value="Genomic_DNA"/>
</dbReference>
<feature type="transmembrane region" description="Helical" evidence="7">
    <location>
        <begin position="138"/>
        <end position="158"/>
    </location>
</feature>
<dbReference type="InterPro" id="IPR039421">
    <property type="entry name" value="Type_1_exporter"/>
</dbReference>
<evidence type="ECO:0000256" key="4">
    <source>
        <dbReference type="ARBA" id="ARBA00022840"/>
    </source>
</evidence>
<organism evidence="10 11">
    <name type="scientific">Geomicrobium sediminis</name>
    <dbReference type="NCBI Taxonomy" id="1347788"/>
    <lineage>
        <taxon>Bacteria</taxon>
        <taxon>Bacillati</taxon>
        <taxon>Bacillota</taxon>
        <taxon>Bacilli</taxon>
        <taxon>Bacillales</taxon>
        <taxon>Geomicrobium</taxon>
    </lineage>
</organism>
<feature type="transmembrane region" description="Helical" evidence="7">
    <location>
        <begin position="58"/>
        <end position="87"/>
    </location>
</feature>
<evidence type="ECO:0000259" key="8">
    <source>
        <dbReference type="PROSITE" id="PS50893"/>
    </source>
</evidence>
<feature type="domain" description="ABC transporter" evidence="8">
    <location>
        <begin position="337"/>
        <end position="571"/>
    </location>
</feature>
<keyword evidence="2 7" id="KW-0812">Transmembrane</keyword>
<keyword evidence="4 10" id="KW-0067">ATP-binding</keyword>
<name>A0ABS2P7V5_9BACL</name>
<evidence type="ECO:0000259" key="9">
    <source>
        <dbReference type="PROSITE" id="PS50929"/>
    </source>
</evidence>
<dbReference type="CDD" id="cd18551">
    <property type="entry name" value="ABC_6TM_LmrA_like"/>
    <property type="match status" value="1"/>
</dbReference>
<feature type="transmembrane region" description="Helical" evidence="7">
    <location>
        <begin position="164"/>
        <end position="181"/>
    </location>
</feature>
<dbReference type="Pfam" id="PF00005">
    <property type="entry name" value="ABC_tran"/>
    <property type="match status" value="1"/>
</dbReference>
<dbReference type="RefSeq" id="WP_204695631.1">
    <property type="nucleotide sequence ID" value="NZ_JAFBEC010000002.1"/>
</dbReference>
<dbReference type="InterPro" id="IPR003593">
    <property type="entry name" value="AAA+_ATPase"/>
</dbReference>
<evidence type="ECO:0000256" key="6">
    <source>
        <dbReference type="ARBA" id="ARBA00023136"/>
    </source>
</evidence>
<dbReference type="Gene3D" id="3.40.50.300">
    <property type="entry name" value="P-loop containing nucleotide triphosphate hydrolases"/>
    <property type="match status" value="1"/>
</dbReference>
<dbReference type="InterPro" id="IPR003439">
    <property type="entry name" value="ABC_transporter-like_ATP-bd"/>
</dbReference>
<dbReference type="PANTHER" id="PTHR43394">
    <property type="entry name" value="ATP-DEPENDENT PERMEASE MDL1, MITOCHONDRIAL"/>
    <property type="match status" value="1"/>
</dbReference>
<evidence type="ECO:0000256" key="2">
    <source>
        <dbReference type="ARBA" id="ARBA00022692"/>
    </source>
</evidence>
<dbReference type="InterPro" id="IPR017871">
    <property type="entry name" value="ABC_transporter-like_CS"/>
</dbReference>
<keyword evidence="3" id="KW-0547">Nucleotide-binding</keyword>
<gene>
    <name evidence="10" type="ORF">JOD17_000585</name>
</gene>
<evidence type="ECO:0000313" key="11">
    <source>
        <dbReference type="Proteomes" id="UP000741863"/>
    </source>
</evidence>
<dbReference type="InterPro" id="IPR027417">
    <property type="entry name" value="P-loop_NTPase"/>
</dbReference>